<feature type="compositionally biased region" description="Acidic residues" evidence="1">
    <location>
        <begin position="346"/>
        <end position="355"/>
    </location>
</feature>
<dbReference type="InterPro" id="IPR026682">
    <property type="entry name" value="AKT1S1"/>
</dbReference>
<reference evidence="2" key="1">
    <citation type="journal article" date="2023" name="Insect Mol. Biol.">
        <title>Genome sequencing provides insights into the evolution of gene families encoding plant cell wall-degrading enzymes in longhorned beetles.</title>
        <authorList>
            <person name="Shin N.R."/>
            <person name="Okamura Y."/>
            <person name="Kirsch R."/>
            <person name="Pauchet Y."/>
        </authorList>
    </citation>
    <scope>NUCLEOTIDE SEQUENCE</scope>
    <source>
        <strain evidence="2">AMC_N1</strain>
    </source>
</reference>
<dbReference type="PANTHER" id="PTHR21844:SF2">
    <property type="entry name" value="PROLINE-RICH AKT1 SUBSTRATE 1"/>
    <property type="match status" value="1"/>
</dbReference>
<evidence type="ECO:0000256" key="1">
    <source>
        <dbReference type="SAM" id="MobiDB-lite"/>
    </source>
</evidence>
<gene>
    <name evidence="2" type="ORF">NQ318_017470</name>
</gene>
<keyword evidence="3" id="KW-1185">Reference proteome</keyword>
<accession>A0AAV8Z4C6</accession>
<dbReference type="Proteomes" id="UP001162162">
    <property type="component" value="Unassembled WGS sequence"/>
</dbReference>
<dbReference type="AlphaFoldDB" id="A0AAV8Z4C6"/>
<dbReference type="EMBL" id="JAPWTK010000018">
    <property type="protein sequence ID" value="KAJ8958324.1"/>
    <property type="molecule type" value="Genomic_DNA"/>
</dbReference>
<organism evidence="2 3">
    <name type="scientific">Aromia moschata</name>
    <dbReference type="NCBI Taxonomy" id="1265417"/>
    <lineage>
        <taxon>Eukaryota</taxon>
        <taxon>Metazoa</taxon>
        <taxon>Ecdysozoa</taxon>
        <taxon>Arthropoda</taxon>
        <taxon>Hexapoda</taxon>
        <taxon>Insecta</taxon>
        <taxon>Pterygota</taxon>
        <taxon>Neoptera</taxon>
        <taxon>Endopterygota</taxon>
        <taxon>Coleoptera</taxon>
        <taxon>Polyphaga</taxon>
        <taxon>Cucujiformia</taxon>
        <taxon>Chrysomeloidea</taxon>
        <taxon>Cerambycidae</taxon>
        <taxon>Cerambycinae</taxon>
        <taxon>Callichromatini</taxon>
        <taxon>Aromia</taxon>
    </lineage>
</organism>
<dbReference type="Pfam" id="PF15798">
    <property type="entry name" value="PRAS"/>
    <property type="match status" value="1"/>
</dbReference>
<dbReference type="GO" id="GO:0032007">
    <property type="term" value="P:negative regulation of TOR signaling"/>
    <property type="evidence" value="ECO:0007669"/>
    <property type="project" value="InterPro"/>
</dbReference>
<dbReference type="PANTHER" id="PTHR21844">
    <property type="entry name" value="AKT1 SUBSTRATE 1 PROTEIN"/>
    <property type="match status" value="1"/>
</dbReference>
<protein>
    <submittedName>
        <fullName evidence="2">Uncharacterized protein</fullName>
    </submittedName>
</protein>
<evidence type="ECO:0000313" key="3">
    <source>
        <dbReference type="Proteomes" id="UP001162162"/>
    </source>
</evidence>
<comment type="caution">
    <text evidence="2">The sequence shown here is derived from an EMBL/GenBank/DDBJ whole genome shotgun (WGS) entry which is preliminary data.</text>
</comment>
<proteinExistence type="predicted"/>
<name>A0AAV8Z4C6_9CUCU</name>
<feature type="region of interest" description="Disordered" evidence="1">
    <location>
        <begin position="304"/>
        <end position="355"/>
    </location>
</feature>
<dbReference type="GO" id="GO:0048011">
    <property type="term" value="P:neurotrophin TRK receptor signaling pathway"/>
    <property type="evidence" value="ECO:0007669"/>
    <property type="project" value="InterPro"/>
</dbReference>
<evidence type="ECO:0000313" key="2">
    <source>
        <dbReference type="EMBL" id="KAJ8958324.1"/>
    </source>
</evidence>
<dbReference type="GO" id="GO:0005737">
    <property type="term" value="C:cytoplasm"/>
    <property type="evidence" value="ECO:0007669"/>
    <property type="project" value="TreeGrafter"/>
</dbReference>
<sequence>MLACLCLNILIESADDFKKVNVESLNLNDDEKRDKFFKQDLLQVGKLIDIAKVHSCLVHTHHVGSWTVTKCINCGCHTHAVHREKGASFVLIYSKLLVRYALIDSAKGNFLFNSPRKREMPQLYRTCSRSDLFSKIFKIIVSPDIEDDDIPFETPEDVTNDAEYAIKKIKILASDFLIRENAAVEKRIKKYTEEQYEIMSNLKDRAYKEQNSLIRVIQSTTNKSKPASTNTVSHWKPIIVDEPIPTGSWSINNDSPLLNTRYVPKRQKSSPAAPISSLDAEGLFDFEGERRAVFVRLRVRRKRQRSKEEEGVSIPRARPAKGSVAKSLPMNIPTFMSKPRNRSTEDLDDVPPQDDNLDIAASIKALAKSVHGDTVFGDLPRPRFSTQL</sequence>